<dbReference type="AlphaFoldDB" id="A0A0B6YXP8"/>
<name>A0A0B6YXP8_9EUPU</name>
<gene>
    <name evidence="1" type="primary">ORF41436</name>
</gene>
<proteinExistence type="predicted"/>
<sequence>QKPHTCSNKKLHTYSNQELIDCSPHRDKIFLKLMHIFQSKNPENTLGYIRSSCVDEQEK</sequence>
<dbReference type="EMBL" id="HACG01014279">
    <property type="protein sequence ID" value="CEK61144.1"/>
    <property type="molecule type" value="Transcribed_RNA"/>
</dbReference>
<reference evidence="1" key="1">
    <citation type="submission" date="2014-12" db="EMBL/GenBank/DDBJ databases">
        <title>Insight into the proteome of Arion vulgaris.</title>
        <authorList>
            <person name="Aradska J."/>
            <person name="Bulat T."/>
            <person name="Smidak R."/>
            <person name="Sarate P."/>
            <person name="Gangsoo J."/>
            <person name="Sialana F."/>
            <person name="Bilban M."/>
            <person name="Lubec G."/>
        </authorList>
    </citation>
    <scope>NUCLEOTIDE SEQUENCE</scope>
    <source>
        <tissue evidence="1">Skin</tissue>
    </source>
</reference>
<protein>
    <submittedName>
        <fullName evidence="1">Uncharacterized protein</fullName>
    </submittedName>
</protein>
<feature type="non-terminal residue" evidence="1">
    <location>
        <position position="1"/>
    </location>
</feature>
<organism evidence="1">
    <name type="scientific">Arion vulgaris</name>
    <dbReference type="NCBI Taxonomy" id="1028688"/>
    <lineage>
        <taxon>Eukaryota</taxon>
        <taxon>Metazoa</taxon>
        <taxon>Spiralia</taxon>
        <taxon>Lophotrochozoa</taxon>
        <taxon>Mollusca</taxon>
        <taxon>Gastropoda</taxon>
        <taxon>Heterobranchia</taxon>
        <taxon>Euthyneura</taxon>
        <taxon>Panpulmonata</taxon>
        <taxon>Eupulmonata</taxon>
        <taxon>Stylommatophora</taxon>
        <taxon>Helicina</taxon>
        <taxon>Arionoidea</taxon>
        <taxon>Arionidae</taxon>
        <taxon>Arion</taxon>
    </lineage>
</organism>
<accession>A0A0B6YXP8</accession>
<evidence type="ECO:0000313" key="1">
    <source>
        <dbReference type="EMBL" id="CEK61144.1"/>
    </source>
</evidence>